<evidence type="ECO:0000256" key="2">
    <source>
        <dbReference type="ARBA" id="ARBA00022723"/>
    </source>
</evidence>
<evidence type="ECO:0000256" key="5">
    <source>
        <dbReference type="ARBA" id="ARBA00042530"/>
    </source>
</evidence>
<sequence length="280" mass="29776">MNLSSRRELVEALIPVIRKAGGAALALQDDHVAVRAKQDGSPVTSADLASNEILRAACVALFPAIPVVSEEDSLVFEARKDSDSVLVIDPLDGTKEFIKGRDEFAVNIALVECGHASAGLIYAPARDRLFFSYGGGFAFEQTGGGQRRSLPRPFAPRRHPIALVSRSHLDPRTKALLAALQPCNVEEIGSSLKFALVAAAEADFYLRLAPTMIWDCAAGQAIIEAAGGVVLQTDGTSLSCNCAGKLKQDGFIAARTPQLAARLIATIWELETISVVAPQQ</sequence>
<geneLocation type="plasmid" evidence="8 9">
    <name>unnamed1</name>
</geneLocation>
<feature type="binding site" evidence="7">
    <location>
        <position position="215"/>
    </location>
    <ligand>
        <name>Mg(2+)</name>
        <dbReference type="ChEBI" id="CHEBI:18420"/>
        <label>1</label>
        <note>catalytic</note>
    </ligand>
</feature>
<feature type="binding site" evidence="7">
    <location>
        <position position="70"/>
    </location>
    <ligand>
        <name>Mg(2+)</name>
        <dbReference type="ChEBI" id="CHEBI:18420"/>
        <label>1</label>
        <note>catalytic</note>
    </ligand>
</feature>
<dbReference type="GO" id="GO:0046854">
    <property type="term" value="P:phosphatidylinositol phosphate biosynthetic process"/>
    <property type="evidence" value="ECO:0007669"/>
    <property type="project" value="InterPro"/>
</dbReference>
<dbReference type="Pfam" id="PF00459">
    <property type="entry name" value="Inositol_P"/>
    <property type="match status" value="1"/>
</dbReference>
<dbReference type="GO" id="GO:0046872">
    <property type="term" value="F:metal ion binding"/>
    <property type="evidence" value="ECO:0007669"/>
    <property type="project" value="UniProtKB-KW"/>
</dbReference>
<evidence type="ECO:0000256" key="3">
    <source>
        <dbReference type="ARBA" id="ARBA00022842"/>
    </source>
</evidence>
<dbReference type="Gene3D" id="3.30.540.10">
    <property type="entry name" value="Fructose-1,6-Bisphosphatase, subunit A, domain 1"/>
    <property type="match status" value="1"/>
</dbReference>
<proteinExistence type="predicted"/>
<feature type="binding site" evidence="7">
    <location>
        <position position="91"/>
    </location>
    <ligand>
        <name>Mg(2+)</name>
        <dbReference type="ChEBI" id="CHEBI:18420"/>
        <label>1</label>
        <note>catalytic</note>
    </ligand>
</feature>
<dbReference type="RefSeq" id="WP_112907530.1">
    <property type="nucleotide sequence ID" value="NZ_CP030761.1"/>
</dbReference>
<dbReference type="GO" id="GO:0008441">
    <property type="term" value="F:3'(2'),5'-bisphosphate nucleotidase activity"/>
    <property type="evidence" value="ECO:0007669"/>
    <property type="project" value="UniProtKB-EC"/>
</dbReference>
<dbReference type="AlphaFoldDB" id="A0A2Z4YPV6"/>
<organism evidence="8 9">
    <name type="scientific">Rhizobium leguminosarum</name>
    <dbReference type="NCBI Taxonomy" id="384"/>
    <lineage>
        <taxon>Bacteria</taxon>
        <taxon>Pseudomonadati</taxon>
        <taxon>Pseudomonadota</taxon>
        <taxon>Alphaproteobacteria</taxon>
        <taxon>Hyphomicrobiales</taxon>
        <taxon>Rhizobiaceae</taxon>
        <taxon>Rhizobium/Agrobacterium group</taxon>
        <taxon>Rhizobium</taxon>
    </lineage>
</organism>
<keyword evidence="2 7" id="KW-0479">Metal-binding</keyword>
<protein>
    <recommendedName>
        <fullName evidence="4">3'(2'),5-bisphosphonucleoside 3'(2')-phosphohydrolase</fullName>
    </recommendedName>
    <alternativeName>
        <fullName evidence="6">3'-phosphoadenosine 5'-phosphate phosphatase</fullName>
    </alternativeName>
    <alternativeName>
        <fullName evidence="5">DPNPase</fullName>
    </alternativeName>
</protein>
<dbReference type="Proteomes" id="UP000251166">
    <property type="component" value="Plasmid unnamed1"/>
</dbReference>
<evidence type="ECO:0000256" key="6">
    <source>
        <dbReference type="ARBA" id="ARBA00044544"/>
    </source>
</evidence>
<dbReference type="PROSITE" id="PS00629">
    <property type="entry name" value="IMP_1"/>
    <property type="match status" value="1"/>
</dbReference>
<dbReference type="GO" id="GO:0000103">
    <property type="term" value="P:sulfate assimilation"/>
    <property type="evidence" value="ECO:0007669"/>
    <property type="project" value="TreeGrafter"/>
</dbReference>
<comment type="catalytic activity">
    <reaction evidence="1">
        <text>adenosine 3',5'-bisphosphate + H2O = AMP + phosphate</text>
        <dbReference type="Rhea" id="RHEA:10040"/>
        <dbReference type="ChEBI" id="CHEBI:15377"/>
        <dbReference type="ChEBI" id="CHEBI:43474"/>
        <dbReference type="ChEBI" id="CHEBI:58343"/>
        <dbReference type="ChEBI" id="CHEBI:456215"/>
        <dbReference type="EC" id="3.1.3.7"/>
    </reaction>
</comment>
<comment type="cofactor">
    <cofactor evidence="7">
        <name>Mg(2+)</name>
        <dbReference type="ChEBI" id="CHEBI:18420"/>
    </cofactor>
</comment>
<dbReference type="InterPro" id="IPR020550">
    <property type="entry name" value="Inositol_monophosphatase_CS"/>
</dbReference>
<dbReference type="PROSITE" id="PS00630">
    <property type="entry name" value="IMP_2"/>
    <property type="match status" value="1"/>
</dbReference>
<gene>
    <name evidence="8" type="ORF">DLJ82_5468</name>
</gene>
<dbReference type="Gene3D" id="3.40.190.80">
    <property type="match status" value="1"/>
</dbReference>
<evidence type="ECO:0000256" key="7">
    <source>
        <dbReference type="PIRSR" id="PIRSR600760-2"/>
    </source>
</evidence>
<evidence type="ECO:0000313" key="9">
    <source>
        <dbReference type="Proteomes" id="UP000251166"/>
    </source>
</evidence>
<keyword evidence="3 7" id="KW-0460">Magnesium</keyword>
<dbReference type="EMBL" id="CP030761">
    <property type="protein sequence ID" value="AXA43029.1"/>
    <property type="molecule type" value="Genomic_DNA"/>
</dbReference>
<dbReference type="InterPro" id="IPR050725">
    <property type="entry name" value="CysQ/Inositol_MonoPase"/>
</dbReference>
<feature type="binding site" evidence="7">
    <location>
        <position position="89"/>
    </location>
    <ligand>
        <name>Mg(2+)</name>
        <dbReference type="ChEBI" id="CHEBI:18420"/>
        <label>1</label>
        <note>catalytic</note>
    </ligand>
</feature>
<feature type="binding site" evidence="7">
    <location>
        <position position="92"/>
    </location>
    <ligand>
        <name>Mg(2+)</name>
        <dbReference type="ChEBI" id="CHEBI:18420"/>
        <label>1</label>
        <note>catalytic</note>
    </ligand>
</feature>
<dbReference type="PRINTS" id="PR00377">
    <property type="entry name" value="IMPHPHTASES"/>
</dbReference>
<keyword evidence="8" id="KW-0614">Plasmid</keyword>
<name>A0A2Z4YPV6_RHILE</name>
<dbReference type="PANTHER" id="PTHR43028">
    <property type="entry name" value="3'(2'),5'-BISPHOSPHATE NUCLEOTIDASE 1"/>
    <property type="match status" value="1"/>
</dbReference>
<evidence type="ECO:0000313" key="8">
    <source>
        <dbReference type="EMBL" id="AXA43029.1"/>
    </source>
</evidence>
<accession>A0A2Z4YPV6</accession>
<dbReference type="GO" id="GO:0050427">
    <property type="term" value="P:3'-phosphoadenosine 5'-phosphosulfate metabolic process"/>
    <property type="evidence" value="ECO:0007669"/>
    <property type="project" value="TreeGrafter"/>
</dbReference>
<dbReference type="InterPro" id="IPR000760">
    <property type="entry name" value="Inositol_monophosphatase-like"/>
</dbReference>
<evidence type="ECO:0000256" key="4">
    <source>
        <dbReference type="ARBA" id="ARBA00041694"/>
    </source>
</evidence>
<reference evidence="8 9" key="1">
    <citation type="submission" date="2018-07" db="EMBL/GenBank/DDBJ databases">
        <title>Rhizobium leguminosarum strain:ATCC 14479 Genome sequencing and assembly.</title>
        <authorList>
            <person name="Chakraborty R."/>
        </authorList>
    </citation>
    <scope>NUCLEOTIDE SEQUENCE [LARGE SCALE GENOMIC DNA]</scope>
    <source>
        <strain evidence="8 9">ATCC 14479</strain>
        <plasmid evidence="9">Plasmid unnamed1</plasmid>
    </source>
</reference>
<dbReference type="InterPro" id="IPR020583">
    <property type="entry name" value="Inositol_monoP_metal-BS"/>
</dbReference>
<evidence type="ECO:0000256" key="1">
    <source>
        <dbReference type="ARBA" id="ARBA00001625"/>
    </source>
</evidence>
<dbReference type="PANTHER" id="PTHR43028:SF5">
    <property type="entry name" value="3'(2'),5'-BISPHOSPHATE NUCLEOTIDASE 1"/>
    <property type="match status" value="1"/>
</dbReference>
<dbReference type="SUPFAM" id="SSF56655">
    <property type="entry name" value="Carbohydrate phosphatase"/>
    <property type="match status" value="1"/>
</dbReference>
<dbReference type="CDD" id="cd01638">
    <property type="entry name" value="CysQ"/>
    <property type="match status" value="1"/>
</dbReference>